<keyword evidence="4" id="KW-1185">Reference proteome</keyword>
<evidence type="ECO:0000259" key="2">
    <source>
        <dbReference type="Pfam" id="PF03732"/>
    </source>
</evidence>
<proteinExistence type="predicted"/>
<dbReference type="EMBL" id="PNBA02000006">
    <property type="protein sequence ID" value="KAG6421630.1"/>
    <property type="molecule type" value="Genomic_DNA"/>
</dbReference>
<dbReference type="Pfam" id="PF03732">
    <property type="entry name" value="Retrotrans_gag"/>
    <property type="match status" value="1"/>
</dbReference>
<feature type="compositionally biased region" description="Polar residues" evidence="1">
    <location>
        <begin position="227"/>
        <end position="237"/>
    </location>
</feature>
<feature type="domain" description="Retrotransposon gag" evidence="2">
    <location>
        <begin position="14"/>
        <end position="81"/>
    </location>
</feature>
<reference evidence="3" key="2">
    <citation type="submission" date="2020-08" db="EMBL/GenBank/DDBJ databases">
        <title>Plant Genome Project.</title>
        <authorList>
            <person name="Zhang R.-G."/>
        </authorList>
    </citation>
    <scope>NUCLEOTIDE SEQUENCE</scope>
    <source>
        <strain evidence="3">Huo1</strain>
        <tissue evidence="3">Leaf</tissue>
    </source>
</reference>
<feature type="compositionally biased region" description="Basic and acidic residues" evidence="1">
    <location>
        <begin position="207"/>
        <end position="219"/>
    </location>
</feature>
<name>A0A8X8XX92_SALSN</name>
<evidence type="ECO:0000256" key="1">
    <source>
        <dbReference type="SAM" id="MobiDB-lite"/>
    </source>
</evidence>
<dbReference type="PANTHER" id="PTHR33223">
    <property type="entry name" value="CCHC-TYPE DOMAIN-CONTAINING PROTEIN"/>
    <property type="match status" value="1"/>
</dbReference>
<gene>
    <name evidence="3" type="ORF">SASPL_118187</name>
</gene>
<feature type="region of interest" description="Disordered" evidence="1">
    <location>
        <begin position="188"/>
        <end position="259"/>
    </location>
</feature>
<evidence type="ECO:0000313" key="4">
    <source>
        <dbReference type="Proteomes" id="UP000298416"/>
    </source>
</evidence>
<protein>
    <recommendedName>
        <fullName evidence="2">Retrotransposon gag domain-containing protein</fullName>
    </recommendedName>
</protein>
<dbReference type="PANTHER" id="PTHR33223:SF11">
    <property type="entry name" value="ELEMENT PROTEIN, PUTATIVE-RELATED"/>
    <property type="match status" value="1"/>
</dbReference>
<dbReference type="AlphaFoldDB" id="A0A8X8XX92"/>
<reference evidence="3" key="1">
    <citation type="submission" date="2018-01" db="EMBL/GenBank/DDBJ databases">
        <authorList>
            <person name="Mao J.F."/>
        </authorList>
    </citation>
    <scope>NUCLEOTIDE SEQUENCE</scope>
    <source>
        <strain evidence="3">Huo1</strain>
        <tissue evidence="3">Leaf</tissue>
    </source>
</reference>
<organism evidence="3">
    <name type="scientific">Salvia splendens</name>
    <name type="common">Scarlet sage</name>
    <dbReference type="NCBI Taxonomy" id="180675"/>
    <lineage>
        <taxon>Eukaryota</taxon>
        <taxon>Viridiplantae</taxon>
        <taxon>Streptophyta</taxon>
        <taxon>Embryophyta</taxon>
        <taxon>Tracheophyta</taxon>
        <taxon>Spermatophyta</taxon>
        <taxon>Magnoliopsida</taxon>
        <taxon>eudicotyledons</taxon>
        <taxon>Gunneridae</taxon>
        <taxon>Pentapetalae</taxon>
        <taxon>asterids</taxon>
        <taxon>lamiids</taxon>
        <taxon>Lamiales</taxon>
        <taxon>Lamiaceae</taxon>
        <taxon>Nepetoideae</taxon>
        <taxon>Mentheae</taxon>
        <taxon>Salviinae</taxon>
        <taxon>Salvia</taxon>
        <taxon>Salvia subgen. Calosphace</taxon>
        <taxon>core Calosphace</taxon>
    </lineage>
</organism>
<accession>A0A8X8XX92</accession>
<dbReference type="InterPro" id="IPR005162">
    <property type="entry name" value="Retrotrans_gag_dom"/>
</dbReference>
<sequence length="259" mass="28947">MLGLEDWSPTTSASDFRREFLNQFFPAIRANALRREIREVTQEYGESLNKYWHRYRSLLDACPNHNLSEVEIYSRFYDGMDAKSNDLVNSSSGGNFSQLRLSKVKIVLEKLLSAKRGYDDTSITPLQEKVKSTPTKDDDNLLNSRVDKLEEILQAIGIRNEEIPLSAPNSLESVDDTASLSDTQAMISTPSSSHDIIVDTESEEEEEGRKRTDGKEICRKRLVGMEQGTTSSEQLGSLQGMEGASSPLGEIASEAVKEM</sequence>
<evidence type="ECO:0000313" key="3">
    <source>
        <dbReference type="EMBL" id="KAG6421630.1"/>
    </source>
</evidence>
<dbReference type="Proteomes" id="UP000298416">
    <property type="component" value="Unassembled WGS sequence"/>
</dbReference>
<comment type="caution">
    <text evidence="3">The sequence shown here is derived from an EMBL/GenBank/DDBJ whole genome shotgun (WGS) entry which is preliminary data.</text>
</comment>